<dbReference type="PROSITE" id="PS50883">
    <property type="entry name" value="EAL"/>
    <property type="match status" value="1"/>
</dbReference>
<proteinExistence type="predicted"/>
<dbReference type="SUPFAM" id="SSF141868">
    <property type="entry name" value="EAL domain-like"/>
    <property type="match status" value="1"/>
</dbReference>
<dbReference type="Gene3D" id="3.20.20.450">
    <property type="entry name" value="EAL domain"/>
    <property type="match status" value="1"/>
</dbReference>
<dbReference type="EMBL" id="AUZY01006541">
    <property type="protein sequence ID" value="EQD54029.1"/>
    <property type="molecule type" value="Genomic_DNA"/>
</dbReference>
<comment type="caution">
    <text evidence="2">The sequence shown here is derived from an EMBL/GenBank/DDBJ whole genome shotgun (WGS) entry which is preliminary data.</text>
</comment>
<dbReference type="InterPro" id="IPR035919">
    <property type="entry name" value="EAL_sf"/>
</dbReference>
<sequence>PLNLDSDPVRRALARALVELSAELGAVIVAEGIETPAELAALSRLNVPYGQGYLLGRPAALPDLKRERSRQAEDALWR</sequence>
<reference evidence="2" key="2">
    <citation type="journal article" date="2014" name="ISME J.">
        <title>Microbial stratification in low pH oxic and suboxic macroscopic growths along an acid mine drainage.</title>
        <authorList>
            <person name="Mendez-Garcia C."/>
            <person name="Mesa V."/>
            <person name="Sprenger R.R."/>
            <person name="Richter M."/>
            <person name="Diez M.S."/>
            <person name="Solano J."/>
            <person name="Bargiela R."/>
            <person name="Golyshina O.V."/>
            <person name="Manteca A."/>
            <person name="Ramos J.L."/>
            <person name="Gallego J.R."/>
            <person name="Llorente I."/>
            <person name="Martins Dos Santos V.A."/>
            <person name="Jensen O.N."/>
            <person name="Pelaez A.I."/>
            <person name="Sanchez J."/>
            <person name="Ferrer M."/>
        </authorList>
    </citation>
    <scope>NUCLEOTIDE SEQUENCE</scope>
</reference>
<feature type="domain" description="EAL" evidence="1">
    <location>
        <begin position="1"/>
        <end position="72"/>
    </location>
</feature>
<name>T1BL61_9ZZZZ</name>
<protein>
    <submittedName>
        <fullName evidence="2">Diguanylate phosphodiesterase, predicted domain protein</fullName>
    </submittedName>
</protein>
<evidence type="ECO:0000259" key="1">
    <source>
        <dbReference type="PROSITE" id="PS50883"/>
    </source>
</evidence>
<dbReference type="GO" id="GO:0071111">
    <property type="term" value="F:cyclic-guanylate-specific phosphodiesterase activity"/>
    <property type="evidence" value="ECO:0007669"/>
    <property type="project" value="InterPro"/>
</dbReference>
<evidence type="ECO:0000313" key="2">
    <source>
        <dbReference type="EMBL" id="EQD54029.1"/>
    </source>
</evidence>
<dbReference type="InterPro" id="IPR050706">
    <property type="entry name" value="Cyclic-di-GMP_PDE-like"/>
</dbReference>
<organism evidence="2">
    <name type="scientific">mine drainage metagenome</name>
    <dbReference type="NCBI Taxonomy" id="410659"/>
    <lineage>
        <taxon>unclassified sequences</taxon>
        <taxon>metagenomes</taxon>
        <taxon>ecological metagenomes</taxon>
    </lineage>
</organism>
<dbReference type="Pfam" id="PF00563">
    <property type="entry name" value="EAL"/>
    <property type="match status" value="1"/>
</dbReference>
<dbReference type="InterPro" id="IPR001633">
    <property type="entry name" value="EAL_dom"/>
</dbReference>
<gene>
    <name evidence="2" type="ORF">B1B_09881</name>
</gene>
<feature type="non-terminal residue" evidence="2">
    <location>
        <position position="1"/>
    </location>
</feature>
<dbReference type="AlphaFoldDB" id="T1BL61"/>
<dbReference type="PANTHER" id="PTHR33121">
    <property type="entry name" value="CYCLIC DI-GMP PHOSPHODIESTERASE PDEF"/>
    <property type="match status" value="1"/>
</dbReference>
<dbReference type="PANTHER" id="PTHR33121:SF76">
    <property type="entry name" value="SIGNALING PROTEIN"/>
    <property type="match status" value="1"/>
</dbReference>
<reference evidence="2" key="1">
    <citation type="submission" date="2013-08" db="EMBL/GenBank/DDBJ databases">
        <authorList>
            <person name="Mendez C."/>
            <person name="Richter M."/>
            <person name="Ferrer M."/>
            <person name="Sanchez J."/>
        </authorList>
    </citation>
    <scope>NUCLEOTIDE SEQUENCE</scope>
</reference>
<accession>T1BL61</accession>